<sequence>MLLWWLLIALMLACNACHRDFRNFQALSNHRSSCKKVKAQNAAKQARRRARIEEAAAQAAVMDMDVVQNDLKPDMADNADCDMDIPIPGPSNAAVAGLALPPTRSGRQRTFPAAYKDYLPSLPTSLPHMPRPIPRNPPQPRESTPEPSPEPEPAIKTSTFETEPNEFGLYRVYTTYPANDPEESLCLDDMCDDPGISVARDTLNERTGLSGFGSRVTTAGKDFFAPFLNATVYRLMNWFYSGSNMKSLAELDALVDVIRAPDFDPEDLQGFSAARELARLDNDFVDQSFHPDDGWRESSVKIRLPAEKVKHASEQDAPEFEVKGVYHRSLLDVIRTACTEPVARAFHWIPFRLFWKPSPDEPSQRVITEVYNSDAFITEHEKIQAQPRDPGCNLETAIIAILLWSDSTHLANFGTASLWPIYLFFGNQSKYSRSKPTSFAAHHLAYLPKIPNIVQDIYGDIFGGMAASAATLTHLKRELMHAIWLLLLDPEFMHAYVHGIVVKCADGVTRRLFPRFFTYSADYPEKVLLATIRYLANCPCPRCLIDKDQIFKMGTKFDRRQRENTREDTPNRRSWIERARQFIFEKGLGVMSAAVERLLKPRSWVPTRNAFSERLAEFGFNFYSMFVPDLLHEFELGVWKSVFTHLLRVLYAAGEDKIQILNRRFRQVPTFGRDTIRKFSNNASGMKKLAARDFEDLLQCAIPVFEGLLPAPHNGIILDLLFDLAVWHAFAKLRLHTSTTLLFHDKATTTLGQTIRRFSNKTCSTFKTYELPSEEAARGRREARYAAATDPDGRKTKKSKKNDGPRQRQFNMSTYKLHALGDYVKTISMYGTTDNYSTQVGELEHRRVKRFYARTNKRRQFAAQIAKHQLREQRLWKMRTQQQTTRDASTVPTNSPAVPFEESEPLPPSPPTKRYHVSDSQKHFENVTDWLNRTAGDPATVDFLPRLKNHLLRRVLGQPFDGEEVKYSDDDRNSLTIIKNRLYKHKTIRFNYTTYDMRRAQDTVNPRTHPDVMVLAHEDDAESNPHPYWYARVIGIFHAEVRHAGTTSNSSETRAVDFLWVRWFGRDLQHRSGWKAKRLHRVGFVDSAEPEAFGFLDPADVIRAVHMIPAFAFGHTSDLLAPSIARQLVENDEDWVYYYVGMFVDRDMFMRFVGGGVGHKGLWYALGWVLEVTRLAFCGEAEAVDADDIEGSETEGGADLPPADVGLPNTLEELLSEGMQVDAEASENDDEGYSSNEEDQNSEDDEDDDEVGDLEGNDLGPDDGEETVEDPFQAAGYAPL</sequence>
<dbReference type="AlphaFoldDB" id="A0A9P3PD36"/>
<comment type="caution">
    <text evidence="3">The sequence shown here is derived from an EMBL/GenBank/DDBJ whole genome shotgun (WGS) entry which is preliminary data.</text>
</comment>
<feature type="compositionally biased region" description="Acidic residues" evidence="1">
    <location>
        <begin position="1224"/>
        <end position="1269"/>
    </location>
</feature>
<name>A0A9P3PD36_LYOSH</name>
<feature type="region of interest" description="Disordered" evidence="1">
    <location>
        <begin position="1188"/>
        <end position="1280"/>
    </location>
</feature>
<feature type="chain" id="PRO_5040427041" description="C2H2-type domain-containing protein" evidence="2">
    <location>
        <begin position="17"/>
        <end position="1280"/>
    </location>
</feature>
<feature type="compositionally biased region" description="Polar residues" evidence="1">
    <location>
        <begin position="881"/>
        <end position="896"/>
    </location>
</feature>
<feature type="region of interest" description="Disordered" evidence="1">
    <location>
        <begin position="774"/>
        <end position="810"/>
    </location>
</feature>
<feature type="compositionally biased region" description="Pro residues" evidence="1">
    <location>
        <begin position="129"/>
        <end position="152"/>
    </location>
</feature>
<feature type="signal peptide" evidence="2">
    <location>
        <begin position="1"/>
        <end position="16"/>
    </location>
</feature>
<proteinExistence type="predicted"/>
<evidence type="ECO:0000256" key="1">
    <source>
        <dbReference type="SAM" id="MobiDB-lite"/>
    </source>
</evidence>
<keyword evidence="2" id="KW-0732">Signal</keyword>
<dbReference type="Proteomes" id="UP001063166">
    <property type="component" value="Unassembled WGS sequence"/>
</dbReference>
<protein>
    <recommendedName>
        <fullName evidence="5">C2H2-type domain-containing protein</fullName>
    </recommendedName>
</protein>
<evidence type="ECO:0008006" key="5">
    <source>
        <dbReference type="Google" id="ProtNLM"/>
    </source>
</evidence>
<dbReference type="InterPro" id="IPR041078">
    <property type="entry name" value="Plavaka"/>
</dbReference>
<reference evidence="3" key="1">
    <citation type="submission" date="2022-07" db="EMBL/GenBank/DDBJ databases">
        <title>The genome of Lyophyllum shimeji provides insight into the initial evolution of ectomycorrhizal fungal genome.</title>
        <authorList>
            <person name="Kobayashi Y."/>
            <person name="Shibata T."/>
            <person name="Hirakawa H."/>
            <person name="Shigenobu S."/>
            <person name="Nishiyama T."/>
            <person name="Yamada A."/>
            <person name="Hasebe M."/>
            <person name="Kawaguchi M."/>
        </authorList>
    </citation>
    <scope>NUCLEOTIDE SEQUENCE</scope>
    <source>
        <strain evidence="3">AT787</strain>
    </source>
</reference>
<keyword evidence="4" id="KW-1185">Reference proteome</keyword>
<dbReference type="OrthoDB" id="2687259at2759"/>
<feature type="region of interest" description="Disordered" evidence="1">
    <location>
        <begin position="118"/>
        <end position="161"/>
    </location>
</feature>
<evidence type="ECO:0000313" key="3">
    <source>
        <dbReference type="EMBL" id="GLB33254.1"/>
    </source>
</evidence>
<dbReference type="EMBL" id="BRPK01000001">
    <property type="protein sequence ID" value="GLB33254.1"/>
    <property type="molecule type" value="Genomic_DNA"/>
</dbReference>
<organism evidence="3 4">
    <name type="scientific">Lyophyllum shimeji</name>
    <name type="common">Hon-shimeji</name>
    <name type="synonym">Tricholoma shimeji</name>
    <dbReference type="NCBI Taxonomy" id="47721"/>
    <lineage>
        <taxon>Eukaryota</taxon>
        <taxon>Fungi</taxon>
        <taxon>Dikarya</taxon>
        <taxon>Basidiomycota</taxon>
        <taxon>Agaricomycotina</taxon>
        <taxon>Agaricomycetes</taxon>
        <taxon>Agaricomycetidae</taxon>
        <taxon>Agaricales</taxon>
        <taxon>Tricholomatineae</taxon>
        <taxon>Lyophyllaceae</taxon>
        <taxon>Lyophyllum</taxon>
    </lineage>
</organism>
<feature type="compositionally biased region" description="Basic and acidic residues" evidence="1">
    <location>
        <begin position="775"/>
        <end position="784"/>
    </location>
</feature>
<gene>
    <name evidence="3" type="ORF">LshimejAT787_0101380</name>
</gene>
<dbReference type="Pfam" id="PF18759">
    <property type="entry name" value="Plavaka"/>
    <property type="match status" value="1"/>
</dbReference>
<feature type="region of interest" description="Disordered" evidence="1">
    <location>
        <begin position="881"/>
        <end position="916"/>
    </location>
</feature>
<accession>A0A9P3PD36</accession>
<evidence type="ECO:0000313" key="4">
    <source>
        <dbReference type="Proteomes" id="UP001063166"/>
    </source>
</evidence>
<evidence type="ECO:0000256" key="2">
    <source>
        <dbReference type="SAM" id="SignalP"/>
    </source>
</evidence>